<proteinExistence type="predicted"/>
<dbReference type="CDD" id="cd06661">
    <property type="entry name" value="GGCT_like"/>
    <property type="match status" value="1"/>
</dbReference>
<feature type="domain" description="Gamma-glutamylcyclotransferase AIG2-like" evidence="1">
    <location>
        <begin position="8"/>
        <end position="114"/>
    </location>
</feature>
<dbReference type="GO" id="GO:0016740">
    <property type="term" value="F:transferase activity"/>
    <property type="evidence" value="ECO:0007669"/>
    <property type="project" value="UniProtKB-KW"/>
</dbReference>
<dbReference type="Pfam" id="PF06094">
    <property type="entry name" value="GGACT"/>
    <property type="match status" value="1"/>
</dbReference>
<dbReference type="Gene3D" id="3.10.490.10">
    <property type="entry name" value="Gamma-glutamyl cyclotransferase-like"/>
    <property type="match status" value="1"/>
</dbReference>
<evidence type="ECO:0000259" key="1">
    <source>
        <dbReference type="Pfam" id="PF06094"/>
    </source>
</evidence>
<keyword evidence="2" id="KW-0808">Transferase</keyword>
<dbReference type="InterPro" id="IPR036568">
    <property type="entry name" value="GGCT-like_sf"/>
</dbReference>
<dbReference type="EMBL" id="CP054038">
    <property type="protein sequence ID" value="QKJ18893.1"/>
    <property type="molecule type" value="Genomic_DNA"/>
</dbReference>
<dbReference type="Proteomes" id="UP000502498">
    <property type="component" value="Chromosome"/>
</dbReference>
<evidence type="ECO:0000313" key="3">
    <source>
        <dbReference type="Proteomes" id="UP000502498"/>
    </source>
</evidence>
<dbReference type="InterPro" id="IPR009288">
    <property type="entry name" value="AIG2-like_dom"/>
</dbReference>
<gene>
    <name evidence="2" type="ORF">HQM25_05525</name>
</gene>
<protein>
    <submittedName>
        <fullName evidence="2">Gamma-glutamylcyclotransferase</fullName>
    </submittedName>
</protein>
<reference evidence="2 3" key="1">
    <citation type="submission" date="2020-05" db="EMBL/GenBank/DDBJ databases">
        <title>Strain PA2F3 complete genome.</title>
        <authorList>
            <person name="Kim Y.-S."/>
            <person name="Kim S.-J."/>
            <person name="Jung H.-k."/>
            <person name="Kim S.-E."/>
            <person name="Kim K.-H."/>
        </authorList>
    </citation>
    <scope>NUCLEOTIDE SEQUENCE [LARGE SCALE GENOMIC DNA]</scope>
    <source>
        <strain evidence="2 3">PA2F3</strain>
    </source>
</reference>
<name>A0A7D4PTJ1_9MICO</name>
<dbReference type="InterPro" id="IPR013024">
    <property type="entry name" value="GGCT-like"/>
</dbReference>
<organism evidence="2 3">
    <name type="scientific">Microbacterium hominis</name>
    <dbReference type="NCBI Taxonomy" id="162426"/>
    <lineage>
        <taxon>Bacteria</taxon>
        <taxon>Bacillati</taxon>
        <taxon>Actinomycetota</taxon>
        <taxon>Actinomycetes</taxon>
        <taxon>Micrococcales</taxon>
        <taxon>Microbacteriaceae</taxon>
        <taxon>Microbacterium</taxon>
    </lineage>
</organism>
<dbReference type="AlphaFoldDB" id="A0A7D4PTJ1"/>
<evidence type="ECO:0000313" key="2">
    <source>
        <dbReference type="EMBL" id="QKJ18893.1"/>
    </source>
</evidence>
<sequence>MAGADELLFSYGTFLHPEVQLDTFGRLLDGEDDALPGFTVDYAEIQDDRMAALSGLSVQPLVRATGDRLDKVTGRALLVTEDELDACDEYQAGMYRRTTVTLASGRPAWVYVTDAPAGGAD</sequence>
<accession>A0A7D4PTJ1</accession>
<dbReference type="RefSeq" id="WP_172989334.1">
    <property type="nucleotide sequence ID" value="NZ_CP054038.1"/>
</dbReference>
<dbReference type="SUPFAM" id="SSF110857">
    <property type="entry name" value="Gamma-glutamyl cyclotransferase-like"/>
    <property type="match status" value="1"/>
</dbReference>